<dbReference type="Pfam" id="PF01661">
    <property type="entry name" value="Macro"/>
    <property type="match status" value="1"/>
</dbReference>
<dbReference type="CDD" id="cd02908">
    <property type="entry name" value="Macro_OAADPr_deacetylase"/>
    <property type="match status" value="1"/>
</dbReference>
<dbReference type="SUPFAM" id="SSF52949">
    <property type="entry name" value="Macro domain-like"/>
    <property type="match status" value="1"/>
</dbReference>
<comment type="caution">
    <text evidence="2">The sequence shown here is derived from an EMBL/GenBank/DDBJ whole genome shotgun (WGS) entry which is preliminary data.</text>
</comment>
<feature type="domain" description="Macro" evidence="1">
    <location>
        <begin position="1"/>
        <end position="175"/>
    </location>
</feature>
<dbReference type="InterPro" id="IPR043472">
    <property type="entry name" value="Macro_dom-like"/>
</dbReference>
<proteinExistence type="predicted"/>
<dbReference type="GO" id="GO:0061463">
    <property type="term" value="F:O-acetyl-ADP-ribose deacetylase activity"/>
    <property type="evidence" value="ECO:0007669"/>
    <property type="project" value="UniProtKB-EC"/>
</dbReference>
<organism evidence="2 3">
    <name type="scientific">Lysobacter korlensis</name>
    <dbReference type="NCBI Taxonomy" id="553636"/>
    <lineage>
        <taxon>Bacteria</taxon>
        <taxon>Pseudomonadati</taxon>
        <taxon>Pseudomonadota</taxon>
        <taxon>Gammaproteobacteria</taxon>
        <taxon>Lysobacterales</taxon>
        <taxon>Lysobacteraceae</taxon>
        <taxon>Lysobacter</taxon>
    </lineage>
</organism>
<name>A0ABV6RJ62_9GAMM</name>
<gene>
    <name evidence="2" type="ORF">ACFFGH_04045</name>
</gene>
<dbReference type="InterPro" id="IPR002589">
    <property type="entry name" value="Macro_dom"/>
</dbReference>
<sequence length="193" mass="20463">MGIEVIQGDITVVAADAIVNAANETLLGGNGVDGAIHRAAGPGLLAECRRLAEVEPGIRCRVGEARITGAYRLLARHVIHTVGPIWQGGEAGEPELLARCYRSVLELSLNHKISSIAFPAISCGAYGYPPEQAVKIAVAEVHAWKDANPRPARVIFCCADRVMADLYRVELEGGSATTRLGTAEPAPSVRRSM</sequence>
<accession>A0ABV6RJ62</accession>
<evidence type="ECO:0000313" key="3">
    <source>
        <dbReference type="Proteomes" id="UP001589896"/>
    </source>
</evidence>
<keyword evidence="2" id="KW-0378">Hydrolase</keyword>
<dbReference type="RefSeq" id="WP_386665014.1">
    <property type="nucleotide sequence ID" value="NZ_JBHLTG010000001.1"/>
</dbReference>
<dbReference type="Proteomes" id="UP001589896">
    <property type="component" value="Unassembled WGS sequence"/>
</dbReference>
<evidence type="ECO:0000313" key="2">
    <source>
        <dbReference type="EMBL" id="MFC0677025.1"/>
    </source>
</evidence>
<dbReference type="SMART" id="SM00506">
    <property type="entry name" value="A1pp"/>
    <property type="match status" value="1"/>
</dbReference>
<dbReference type="Gene3D" id="3.40.220.10">
    <property type="entry name" value="Leucine Aminopeptidase, subunit E, domain 1"/>
    <property type="match status" value="1"/>
</dbReference>
<evidence type="ECO:0000259" key="1">
    <source>
        <dbReference type="PROSITE" id="PS51154"/>
    </source>
</evidence>
<protein>
    <submittedName>
        <fullName evidence="2">O-acetyl-ADP-ribose deacetylase</fullName>
        <ecNumber evidence="2">3.1.1.106</ecNumber>
    </submittedName>
</protein>
<dbReference type="PANTHER" id="PTHR11106">
    <property type="entry name" value="GANGLIOSIDE INDUCED DIFFERENTIATION ASSOCIATED PROTEIN 2-RELATED"/>
    <property type="match status" value="1"/>
</dbReference>
<dbReference type="NCBIfam" id="NF001664">
    <property type="entry name" value="PRK00431.1-6"/>
    <property type="match status" value="1"/>
</dbReference>
<dbReference type="EMBL" id="JBHLTG010000001">
    <property type="protein sequence ID" value="MFC0677025.1"/>
    <property type="molecule type" value="Genomic_DNA"/>
</dbReference>
<keyword evidence="3" id="KW-1185">Reference proteome</keyword>
<reference evidence="2 3" key="1">
    <citation type="submission" date="2024-09" db="EMBL/GenBank/DDBJ databases">
        <authorList>
            <person name="Sun Q."/>
            <person name="Mori K."/>
        </authorList>
    </citation>
    <scope>NUCLEOTIDE SEQUENCE [LARGE SCALE GENOMIC DNA]</scope>
    <source>
        <strain evidence="2 3">KCTC 23076</strain>
    </source>
</reference>
<dbReference type="PANTHER" id="PTHR11106:SF27">
    <property type="entry name" value="MACRO DOMAIN-CONTAINING PROTEIN"/>
    <property type="match status" value="1"/>
</dbReference>
<dbReference type="PROSITE" id="PS51154">
    <property type="entry name" value="MACRO"/>
    <property type="match status" value="1"/>
</dbReference>
<dbReference type="EC" id="3.1.1.106" evidence="2"/>